<keyword evidence="3" id="KW-1185">Reference proteome</keyword>
<evidence type="ECO:0000313" key="3">
    <source>
        <dbReference type="Proteomes" id="UP001066276"/>
    </source>
</evidence>
<feature type="region of interest" description="Disordered" evidence="1">
    <location>
        <begin position="126"/>
        <end position="145"/>
    </location>
</feature>
<feature type="compositionally biased region" description="Basic residues" evidence="1">
    <location>
        <begin position="41"/>
        <end position="51"/>
    </location>
</feature>
<dbReference type="EMBL" id="JANPWB010000001">
    <property type="protein sequence ID" value="KAJ1213128.1"/>
    <property type="molecule type" value="Genomic_DNA"/>
</dbReference>
<evidence type="ECO:0000313" key="2">
    <source>
        <dbReference type="EMBL" id="KAJ1213128.1"/>
    </source>
</evidence>
<accession>A0AAV7WKM6</accession>
<gene>
    <name evidence="2" type="ORF">NDU88_000767</name>
</gene>
<reference evidence="2" key="1">
    <citation type="journal article" date="2022" name="bioRxiv">
        <title>Sequencing and chromosome-scale assembly of the giantPleurodeles waltlgenome.</title>
        <authorList>
            <person name="Brown T."/>
            <person name="Elewa A."/>
            <person name="Iarovenko S."/>
            <person name="Subramanian E."/>
            <person name="Araus A.J."/>
            <person name="Petzold A."/>
            <person name="Susuki M."/>
            <person name="Suzuki K.-i.T."/>
            <person name="Hayashi T."/>
            <person name="Toyoda A."/>
            <person name="Oliveira C."/>
            <person name="Osipova E."/>
            <person name="Leigh N.D."/>
            <person name="Simon A."/>
            <person name="Yun M.H."/>
        </authorList>
    </citation>
    <scope>NUCLEOTIDE SEQUENCE</scope>
    <source>
        <strain evidence="2">20211129_DDA</strain>
        <tissue evidence="2">Liver</tissue>
    </source>
</reference>
<comment type="caution">
    <text evidence="2">The sequence shown here is derived from an EMBL/GenBank/DDBJ whole genome shotgun (WGS) entry which is preliminary data.</text>
</comment>
<organism evidence="2 3">
    <name type="scientific">Pleurodeles waltl</name>
    <name type="common">Iberian ribbed newt</name>
    <dbReference type="NCBI Taxonomy" id="8319"/>
    <lineage>
        <taxon>Eukaryota</taxon>
        <taxon>Metazoa</taxon>
        <taxon>Chordata</taxon>
        <taxon>Craniata</taxon>
        <taxon>Vertebrata</taxon>
        <taxon>Euteleostomi</taxon>
        <taxon>Amphibia</taxon>
        <taxon>Batrachia</taxon>
        <taxon>Caudata</taxon>
        <taxon>Salamandroidea</taxon>
        <taxon>Salamandridae</taxon>
        <taxon>Pleurodelinae</taxon>
        <taxon>Pleurodeles</taxon>
    </lineage>
</organism>
<sequence length="296" mass="32174">MLVTDPHRVCLWCLERDPDPTLCSECQAMHPKALMAAWHSTPRRSRSRSRGRSRDRSLSHHHSSSSKSSGQAASVPATEVTSRVLRGSALTPVVQSRPSPALGRSSTLPTLVVPTIDIDPILIPDDSELERRRPPSASVAPIRPRSDSDPFSYGYEYGEELEGSLDPYEYQEDPTMGWAQDLGKASGLDTSPDSGMLCPPTVTTAEGATYSMVVSRAAEVLGLELPTVEVRSNLLTEVLQPGACTSEPLLPFNEALTDVLLGTWSRPNTGAPVNRTIARRHRCAERPKVPVPTFNA</sequence>
<proteinExistence type="predicted"/>
<protein>
    <submittedName>
        <fullName evidence="2">Uncharacterized protein</fullName>
    </submittedName>
</protein>
<feature type="region of interest" description="Disordered" evidence="1">
    <location>
        <begin position="37"/>
        <end position="80"/>
    </location>
</feature>
<name>A0AAV7WKM6_PLEWA</name>
<dbReference type="Proteomes" id="UP001066276">
    <property type="component" value="Chromosome 1_1"/>
</dbReference>
<dbReference type="AlphaFoldDB" id="A0AAV7WKM6"/>
<evidence type="ECO:0000256" key="1">
    <source>
        <dbReference type="SAM" id="MobiDB-lite"/>
    </source>
</evidence>